<name>A0A1E3SQD7_9MYCO</name>
<comment type="caution">
    <text evidence="2">The sequence shown here is derived from an EMBL/GenBank/DDBJ whole genome shotgun (WGS) entry which is preliminary data.</text>
</comment>
<dbReference type="AlphaFoldDB" id="A0A1E3SQD7"/>
<dbReference type="Gene3D" id="3.40.50.1820">
    <property type="entry name" value="alpha/beta hydrolase"/>
    <property type="match status" value="1"/>
</dbReference>
<reference evidence="3" key="1">
    <citation type="submission" date="2016-09" db="EMBL/GenBank/DDBJ databases">
        <authorList>
            <person name="Greninger A.L."/>
            <person name="Jerome K.R."/>
            <person name="Mcnair B."/>
            <person name="Wallis C."/>
            <person name="Fang F."/>
        </authorList>
    </citation>
    <scope>NUCLEOTIDE SEQUENCE [LARGE SCALE GENOMIC DNA]</scope>
    <source>
        <strain evidence="3">BC1_M4</strain>
    </source>
</reference>
<accession>A0A1E3SQD7</accession>
<evidence type="ECO:0000259" key="1">
    <source>
        <dbReference type="Pfam" id="PF12697"/>
    </source>
</evidence>
<dbReference type="InterPro" id="IPR029058">
    <property type="entry name" value="AB_hydrolase_fold"/>
</dbReference>
<dbReference type="GO" id="GO:0003824">
    <property type="term" value="F:catalytic activity"/>
    <property type="evidence" value="ECO:0007669"/>
    <property type="project" value="UniProtKB-ARBA"/>
</dbReference>
<dbReference type="SUPFAM" id="SSF53474">
    <property type="entry name" value="alpha/beta-Hydrolases"/>
    <property type="match status" value="1"/>
</dbReference>
<gene>
    <name evidence="2" type="ORF">BHQ21_17785</name>
</gene>
<dbReference type="Pfam" id="PF12697">
    <property type="entry name" value="Abhydrolase_6"/>
    <property type="match status" value="1"/>
</dbReference>
<protein>
    <recommendedName>
        <fullName evidence="1">AB hydrolase-1 domain-containing protein</fullName>
    </recommendedName>
</protein>
<dbReference type="OrthoDB" id="9773549at2"/>
<dbReference type="PANTHER" id="PTHR37017">
    <property type="entry name" value="AB HYDROLASE-1 DOMAIN-CONTAINING PROTEIN-RELATED"/>
    <property type="match status" value="1"/>
</dbReference>
<organism evidence="2 3">
    <name type="scientific">Mycobacterium sherrisii</name>
    <dbReference type="NCBI Taxonomy" id="243061"/>
    <lineage>
        <taxon>Bacteria</taxon>
        <taxon>Bacillati</taxon>
        <taxon>Actinomycetota</taxon>
        <taxon>Actinomycetes</taxon>
        <taxon>Mycobacteriales</taxon>
        <taxon>Mycobacteriaceae</taxon>
        <taxon>Mycobacterium</taxon>
        <taxon>Mycobacterium simiae complex</taxon>
    </lineage>
</organism>
<dbReference type="Proteomes" id="UP000094224">
    <property type="component" value="Unassembled WGS sequence"/>
</dbReference>
<sequence>MTTFALIHGGWLGAWCWELLTPLIDNCGHHAVAIDLPSADGSATFDTYADVVCAALDGCNDDVVVVGHSTNAATAALVAARRPVRHVVYLCAFPPAIGQSLQEQFATEADMTDFAWMAALATMDVQGAQTWDDRSLARKLLFADVDDVTAERAIDRLRPQSPRPAEVKFPLTEFPSTRYTSVICADDRVVRPEWSRRVARERFAADIVELAGGHTPFLSRPAVLANLLRCIADLPEERMLVAKSRRKPCNPSSV</sequence>
<evidence type="ECO:0000313" key="3">
    <source>
        <dbReference type="Proteomes" id="UP000094224"/>
    </source>
</evidence>
<keyword evidence="3" id="KW-1185">Reference proteome</keyword>
<dbReference type="InterPro" id="IPR052897">
    <property type="entry name" value="Sec-Metab_Biosynth_Hydrolase"/>
</dbReference>
<proteinExistence type="predicted"/>
<dbReference type="STRING" id="243061.AWC25_24440"/>
<evidence type="ECO:0000313" key="2">
    <source>
        <dbReference type="EMBL" id="ODR04377.1"/>
    </source>
</evidence>
<dbReference type="InterPro" id="IPR000073">
    <property type="entry name" value="AB_hydrolase_1"/>
</dbReference>
<feature type="domain" description="AB hydrolase-1" evidence="1">
    <location>
        <begin position="6"/>
        <end position="226"/>
    </location>
</feature>
<dbReference type="EMBL" id="MIHC01000032">
    <property type="protein sequence ID" value="ODR04377.1"/>
    <property type="molecule type" value="Genomic_DNA"/>
</dbReference>
<dbReference type="RefSeq" id="WP_069401610.1">
    <property type="nucleotide sequence ID" value="NZ_JACKTB010000007.1"/>
</dbReference>
<dbReference type="PANTHER" id="PTHR37017:SF11">
    <property type="entry name" value="ESTERASE_LIPASE_THIOESTERASE DOMAIN-CONTAINING PROTEIN"/>
    <property type="match status" value="1"/>
</dbReference>